<accession>A0A0A2LBF1</accession>
<dbReference type="EMBL" id="JQGA01000243">
    <property type="protein sequence ID" value="KGO76528.1"/>
    <property type="molecule type" value="Genomic_DNA"/>
</dbReference>
<gene>
    <name evidence="1" type="ORF">PITC_088070</name>
</gene>
<dbReference type="Proteomes" id="UP000030104">
    <property type="component" value="Unassembled WGS sequence"/>
</dbReference>
<evidence type="ECO:0000313" key="1">
    <source>
        <dbReference type="EMBL" id="KGO76528.1"/>
    </source>
</evidence>
<organism evidence="1 2">
    <name type="scientific">Penicillium italicum</name>
    <name type="common">Blue mold</name>
    <dbReference type="NCBI Taxonomy" id="40296"/>
    <lineage>
        <taxon>Eukaryota</taxon>
        <taxon>Fungi</taxon>
        <taxon>Dikarya</taxon>
        <taxon>Ascomycota</taxon>
        <taxon>Pezizomycotina</taxon>
        <taxon>Eurotiomycetes</taxon>
        <taxon>Eurotiomycetidae</taxon>
        <taxon>Eurotiales</taxon>
        <taxon>Aspergillaceae</taxon>
        <taxon>Penicillium</taxon>
    </lineage>
</organism>
<keyword evidence="2" id="KW-1185">Reference proteome</keyword>
<reference evidence="1 2" key="1">
    <citation type="journal article" date="2015" name="Mol. Plant Microbe Interact.">
        <title>Genome, transcriptome, and functional analyses of Penicillium expansum provide new insights into secondary metabolism and pathogenicity.</title>
        <authorList>
            <person name="Ballester A.R."/>
            <person name="Marcet-Houben M."/>
            <person name="Levin E."/>
            <person name="Sela N."/>
            <person name="Selma-Lazaro C."/>
            <person name="Carmona L."/>
            <person name="Wisniewski M."/>
            <person name="Droby S."/>
            <person name="Gonzalez-Candelas L."/>
            <person name="Gabaldon T."/>
        </authorList>
    </citation>
    <scope>NUCLEOTIDE SEQUENCE [LARGE SCALE GENOMIC DNA]</scope>
    <source>
        <strain evidence="1 2">PHI-1</strain>
    </source>
</reference>
<proteinExistence type="predicted"/>
<dbReference type="HOGENOM" id="CLU_3359902_0_0_1"/>
<protein>
    <submittedName>
        <fullName evidence="1">Uncharacterized protein</fullName>
    </submittedName>
</protein>
<sequence length="36" mass="4441">MLYHAATYKFVMYHFTSERGLESLSQWVLHFFLYHS</sequence>
<name>A0A0A2LBF1_PENIT</name>
<dbReference type="AlphaFoldDB" id="A0A0A2LBF1"/>
<comment type="caution">
    <text evidence="1">The sequence shown here is derived from an EMBL/GenBank/DDBJ whole genome shotgun (WGS) entry which is preliminary data.</text>
</comment>
<evidence type="ECO:0000313" key="2">
    <source>
        <dbReference type="Proteomes" id="UP000030104"/>
    </source>
</evidence>